<keyword evidence="3 8" id="KW-0812">Transmembrane</keyword>
<comment type="function">
    <text evidence="8">Part of the outer membrane protein assembly complex, which is involved in assembly and insertion of beta-barrel proteins into the outer membrane.</text>
</comment>
<dbReference type="EMBL" id="HG966617">
    <property type="protein sequence ID" value="CDO61003.1"/>
    <property type="molecule type" value="Genomic_DNA"/>
</dbReference>
<evidence type="ECO:0000256" key="8">
    <source>
        <dbReference type="HAMAP-Rule" id="MF_01430"/>
    </source>
</evidence>
<dbReference type="PANTHER" id="PTHR12815:SF23">
    <property type="entry name" value="OUTER MEMBRANE PROTEIN ASSEMBLY FACTOR BAMA"/>
    <property type="match status" value="1"/>
</dbReference>
<evidence type="ECO:0000256" key="4">
    <source>
        <dbReference type="ARBA" id="ARBA00022729"/>
    </source>
</evidence>
<feature type="chain" id="PRO_5009024447" description="Outer membrane protein assembly factor BamA" evidence="8">
    <location>
        <begin position="43"/>
        <end position="807"/>
    </location>
</feature>
<keyword evidence="12" id="KW-1185">Reference proteome</keyword>
<dbReference type="InterPro" id="IPR023707">
    <property type="entry name" value="OM_assembly_BamA"/>
</dbReference>
<feature type="domain" description="POTRA" evidence="10">
    <location>
        <begin position="388"/>
        <end position="461"/>
    </location>
</feature>
<dbReference type="STRING" id="1458461.BN1012_Phect2790"/>
<reference evidence="11 12" key="1">
    <citation type="journal article" date="2014" name="Front. Genet.">
        <title>Genome and metabolic network of "Candidatus Phaeomarinobacter ectocarpi" Ec32, a new candidate genus of Alphaproteobacteria frequently associated with brown algae.</title>
        <authorList>
            <person name="Dittami S.M."/>
            <person name="Barbeyron T."/>
            <person name="Boyen C."/>
            <person name="Cambefort J."/>
            <person name="Collet G."/>
            <person name="Delage L."/>
            <person name="Gobet A."/>
            <person name="Groisillier A."/>
            <person name="Leblanc C."/>
            <person name="Michel G."/>
            <person name="Scornet D."/>
            <person name="Siegel A."/>
            <person name="Tapia J.E."/>
            <person name="Tonon T."/>
        </authorList>
    </citation>
    <scope>NUCLEOTIDE SEQUENCE [LARGE SCALE GENOMIC DNA]</scope>
    <source>
        <strain evidence="11 12">Ec32</strain>
    </source>
</reference>
<comment type="subcellular location">
    <subcellularLocation>
        <location evidence="8">Cell outer membrane</location>
    </subcellularLocation>
    <subcellularLocation>
        <location evidence="1">Membrane</location>
    </subcellularLocation>
</comment>
<dbReference type="PROSITE" id="PS51779">
    <property type="entry name" value="POTRA"/>
    <property type="match status" value="3"/>
</dbReference>
<protein>
    <recommendedName>
        <fullName evidence="8 9">Outer membrane protein assembly factor BamA</fullName>
    </recommendedName>
</protein>
<feature type="domain" description="POTRA" evidence="10">
    <location>
        <begin position="67"/>
        <end position="134"/>
    </location>
</feature>
<comment type="subunit">
    <text evidence="8">Part of the Bam complex.</text>
</comment>
<feature type="signal peptide" evidence="8">
    <location>
        <begin position="1"/>
        <end position="42"/>
    </location>
</feature>
<dbReference type="KEGG" id="pect:BN1012_Phect2790"/>
<dbReference type="Gene3D" id="2.40.160.50">
    <property type="entry name" value="membrane protein fhac: a member of the omp85/tpsb transporter family"/>
    <property type="match status" value="1"/>
</dbReference>
<accession>X5MAP4</accession>
<dbReference type="GO" id="GO:0009279">
    <property type="term" value="C:cell outer membrane"/>
    <property type="evidence" value="ECO:0007669"/>
    <property type="project" value="UniProtKB-SubCell"/>
</dbReference>
<dbReference type="Pfam" id="PF01103">
    <property type="entry name" value="Omp85"/>
    <property type="match status" value="1"/>
</dbReference>
<dbReference type="InterPro" id="IPR010827">
    <property type="entry name" value="BamA/TamA_POTRA"/>
</dbReference>
<dbReference type="GO" id="GO:0043165">
    <property type="term" value="P:Gram-negative-bacterium-type cell outer membrane assembly"/>
    <property type="evidence" value="ECO:0007669"/>
    <property type="project" value="UniProtKB-UniRule"/>
</dbReference>
<keyword evidence="4 8" id="KW-0732">Signal</keyword>
<evidence type="ECO:0000256" key="6">
    <source>
        <dbReference type="ARBA" id="ARBA00023136"/>
    </source>
</evidence>
<evidence type="ECO:0000313" key="11">
    <source>
        <dbReference type="EMBL" id="CDO61003.1"/>
    </source>
</evidence>
<name>X5MAP4_9HYPH</name>
<keyword evidence="2 8" id="KW-1134">Transmembrane beta strand</keyword>
<dbReference type="Gene3D" id="3.10.20.310">
    <property type="entry name" value="membrane protein fhac"/>
    <property type="match status" value="5"/>
</dbReference>
<evidence type="ECO:0000259" key="10">
    <source>
        <dbReference type="PROSITE" id="PS51779"/>
    </source>
</evidence>
<dbReference type="GO" id="GO:0051205">
    <property type="term" value="P:protein insertion into membrane"/>
    <property type="evidence" value="ECO:0007669"/>
    <property type="project" value="UniProtKB-UniRule"/>
</dbReference>
<evidence type="ECO:0000256" key="5">
    <source>
        <dbReference type="ARBA" id="ARBA00022737"/>
    </source>
</evidence>
<gene>
    <name evidence="8" type="primary">bamA</name>
    <name evidence="11" type="ORF">BN1012_Phect2790</name>
</gene>
<dbReference type="InterPro" id="IPR039910">
    <property type="entry name" value="D15-like"/>
</dbReference>
<keyword evidence="5 8" id="KW-0677">Repeat</keyword>
<evidence type="ECO:0000256" key="1">
    <source>
        <dbReference type="ARBA" id="ARBA00004370"/>
    </source>
</evidence>
<dbReference type="PIRSF" id="PIRSF006076">
    <property type="entry name" value="OM_assembly_OMP85"/>
    <property type="match status" value="1"/>
</dbReference>
<evidence type="ECO:0000256" key="2">
    <source>
        <dbReference type="ARBA" id="ARBA00022452"/>
    </source>
</evidence>
<dbReference type="InterPro" id="IPR000184">
    <property type="entry name" value="Bac_surfAg_D15"/>
</dbReference>
<proteinExistence type="inferred from homology"/>
<organism evidence="11 12">
    <name type="scientific">Candidatus Phaeomarinibacter ectocarpi</name>
    <dbReference type="NCBI Taxonomy" id="1458461"/>
    <lineage>
        <taxon>Bacteria</taxon>
        <taxon>Pseudomonadati</taxon>
        <taxon>Pseudomonadota</taxon>
        <taxon>Alphaproteobacteria</taxon>
        <taxon>Hyphomicrobiales</taxon>
        <taxon>Parvibaculaceae</taxon>
        <taxon>Candidatus Phaeomarinibacter</taxon>
    </lineage>
</organism>
<dbReference type="PATRIC" id="fig|1458461.3.peg.2796"/>
<keyword evidence="6 8" id="KW-0472">Membrane</keyword>
<dbReference type="Proteomes" id="UP000032160">
    <property type="component" value="Chromosome I"/>
</dbReference>
<dbReference type="AlphaFoldDB" id="X5MAP4"/>
<dbReference type="InterPro" id="IPR034746">
    <property type="entry name" value="POTRA"/>
</dbReference>
<dbReference type="PANTHER" id="PTHR12815">
    <property type="entry name" value="SORTING AND ASSEMBLY MACHINERY SAMM50 PROTEIN FAMILY MEMBER"/>
    <property type="match status" value="1"/>
</dbReference>
<feature type="domain" description="POTRA" evidence="10">
    <location>
        <begin position="135"/>
        <end position="212"/>
    </location>
</feature>
<evidence type="ECO:0000313" key="12">
    <source>
        <dbReference type="Proteomes" id="UP000032160"/>
    </source>
</evidence>
<evidence type="ECO:0000256" key="7">
    <source>
        <dbReference type="ARBA" id="ARBA00023237"/>
    </source>
</evidence>
<dbReference type="HAMAP" id="MF_01430">
    <property type="entry name" value="OM_assembly_BamA"/>
    <property type="match status" value="1"/>
</dbReference>
<evidence type="ECO:0000256" key="3">
    <source>
        <dbReference type="ARBA" id="ARBA00022692"/>
    </source>
</evidence>
<evidence type="ECO:0000256" key="9">
    <source>
        <dbReference type="NCBIfam" id="TIGR03303"/>
    </source>
</evidence>
<dbReference type="NCBIfam" id="TIGR03303">
    <property type="entry name" value="OM_YaeT"/>
    <property type="match status" value="1"/>
</dbReference>
<comment type="similarity">
    <text evidence="8">Belongs to the BamA family.</text>
</comment>
<dbReference type="HOGENOM" id="CLU_007664_1_2_5"/>
<keyword evidence="7 8" id="KW-0998">Cell outer membrane</keyword>
<sequence precursor="true">MNFNRPENRRGYMKKTMPVRMLRRVSAISMLAAMAFSTSAAAQLGPAAPGAPSQATSAAQVPSGNELVVERIDVEGNQRVEAETVRSYMTIREGQTADARAIDDSLKTLFATGLFADVSIRESGAGLIVTVVENPIINRVAFEGNYRIDDEDLESETELKPRVVFTRSRVQSDLQRIIELYRRKGNFAAAIEPKIIQLPQNRVDLAYEISEGPETGVASIKFVGNKAYSDGDLRGEIATSESAWWKFLSTNDNYDPDRLTFDRELLRRFYLTNGYADFRVLSSVAEMAPDGSEFFVTFTVEEGELYTFGDIEVATELERLNPEELRALIEIEDGDEYDASRIDEAVDALTFAAGTEGYAFSDVRPRVRRDRENRKINITFRVDEGPRVYVERININGNTRTLDRVIRREMRLAEGDAFNRVLLSRSRDRIRALGLFANVEVSEEPGSQEDQTVISVDVEEQSTGELSIGAGFSSDAGIVGDIAIVERNLLGRGQFLRLRLSLSGDRQQIDLRFTEPYFMGRNLSAGIDLFGTESDFQDESGYDFQRTGAGVRFGFPMGEFSSLQLRTSYVREEIKNVSSRASLSVLAAEGVADSHLIGYTYSIDERDDPEAPTSGYTFFFDQTAGTPLGDNRFLATEGGTAFFHGFNEDFVLSLRLDGGYVLGYDGQDVRLNNRFFKGGSSFRGFEPSGVGPRDLTTDDALGGNAYAIGTAQISVPLFLPEELGIKGAFFTEFGSVGVSDEQDRFLVVNNLLTFSNIQDDFSLRASGGFSVFWESPFGPVRVDLAEAFIKEDYDKTQFFRFSAGTSF</sequence>
<dbReference type="Pfam" id="PF07244">
    <property type="entry name" value="POTRA"/>
    <property type="match status" value="5"/>
</dbReference>